<dbReference type="EMBL" id="CP032229">
    <property type="protein sequence ID" value="QBJ89251.1"/>
    <property type="molecule type" value="Genomic_DNA"/>
</dbReference>
<dbReference type="KEGG" id="sseo:D0Z67_02285"/>
<proteinExistence type="predicted"/>
<dbReference type="Proteomes" id="UP000292547">
    <property type="component" value="Chromosome"/>
</dbReference>
<keyword evidence="3" id="KW-1185">Reference proteome</keyword>
<evidence type="ECO:0000256" key="1">
    <source>
        <dbReference type="SAM" id="Phobius"/>
    </source>
</evidence>
<gene>
    <name evidence="2" type="ORF">D0Z67_02285</name>
</gene>
<protein>
    <submittedName>
        <fullName evidence="2">Uncharacterized protein</fullName>
    </submittedName>
</protein>
<accession>A0A4P6TSR3</accession>
<reference evidence="2 3" key="1">
    <citation type="submission" date="2018-08" db="EMBL/GenBank/DDBJ databases">
        <title>The complete genome sequence of Streptomyces seoulensis, a pioneer strain for nickel superoxide dismutase discovery.</title>
        <authorList>
            <person name="Shin J."/>
            <person name="Lee J.-S."/>
            <person name="Lee E.-J."/>
            <person name="Youn H.-D."/>
        </authorList>
    </citation>
    <scope>NUCLEOTIDE SEQUENCE [LARGE SCALE GENOMIC DNA]</scope>
    <source>
        <strain evidence="2 3">KCTC 9819</strain>
    </source>
</reference>
<feature type="transmembrane region" description="Helical" evidence="1">
    <location>
        <begin position="45"/>
        <end position="67"/>
    </location>
</feature>
<evidence type="ECO:0000313" key="3">
    <source>
        <dbReference type="Proteomes" id="UP000292547"/>
    </source>
</evidence>
<keyword evidence="1" id="KW-1133">Transmembrane helix</keyword>
<feature type="transmembrane region" description="Helical" evidence="1">
    <location>
        <begin position="12"/>
        <end position="30"/>
    </location>
</feature>
<keyword evidence="1" id="KW-0812">Transmembrane</keyword>
<keyword evidence="1" id="KW-0472">Membrane</keyword>
<dbReference type="GeneID" id="300097755"/>
<dbReference type="RefSeq" id="WP_031180350.1">
    <property type="nucleotide sequence ID" value="NZ_CP032229.1"/>
</dbReference>
<name>A0A4P6TSR3_STRSO</name>
<evidence type="ECO:0000313" key="2">
    <source>
        <dbReference type="EMBL" id="QBJ89251.1"/>
    </source>
</evidence>
<dbReference type="AlphaFoldDB" id="A0A4P6TSR3"/>
<sequence>MRGGAWPAHSALGLPVAAAGPALLWCVAYLDDRLGARFVRGERTGAWVLSAALLACGAGAVFVVACAHQL</sequence>
<organism evidence="2 3">
    <name type="scientific">Streptomyces seoulensis</name>
    <dbReference type="NCBI Taxonomy" id="73044"/>
    <lineage>
        <taxon>Bacteria</taxon>
        <taxon>Bacillati</taxon>
        <taxon>Actinomycetota</taxon>
        <taxon>Actinomycetes</taxon>
        <taxon>Kitasatosporales</taxon>
        <taxon>Streptomycetaceae</taxon>
        <taxon>Streptomyces</taxon>
    </lineage>
</organism>